<dbReference type="InterPro" id="IPR000537">
    <property type="entry name" value="UbiA_prenyltransferase"/>
</dbReference>
<keyword evidence="7 8" id="KW-0472">Membrane</keyword>
<dbReference type="EMBL" id="BQKE01000001">
    <property type="protein sequence ID" value="GJM60068.1"/>
    <property type="molecule type" value="Genomic_DNA"/>
</dbReference>
<dbReference type="Gene3D" id="1.20.120.1780">
    <property type="entry name" value="UbiA prenyltransferase"/>
    <property type="match status" value="1"/>
</dbReference>
<feature type="transmembrane region" description="Helical" evidence="8">
    <location>
        <begin position="162"/>
        <end position="180"/>
    </location>
</feature>
<proteinExistence type="inferred from homology"/>
<accession>A0AAN4VUQ0</accession>
<dbReference type="InterPro" id="IPR044878">
    <property type="entry name" value="UbiA_sf"/>
</dbReference>
<feature type="transmembrane region" description="Helical" evidence="8">
    <location>
        <begin position="50"/>
        <end position="68"/>
    </location>
</feature>
<dbReference type="GO" id="GO:0042371">
    <property type="term" value="P:vitamin K biosynthetic process"/>
    <property type="evidence" value="ECO:0007669"/>
    <property type="project" value="TreeGrafter"/>
</dbReference>
<name>A0AAN4VUQ0_9BACT</name>
<keyword evidence="5 8" id="KW-0812">Transmembrane</keyword>
<reference evidence="10 11" key="1">
    <citation type="submission" date="2021-12" db="EMBL/GenBank/DDBJ databases">
        <title>Genome sequencing of bacteria with rrn-lacking chromosome and rrn-plasmid.</title>
        <authorList>
            <person name="Anda M."/>
            <person name="Iwasaki W."/>
        </authorList>
    </citation>
    <scope>NUCLEOTIDE SEQUENCE [LARGE SCALE GENOMIC DNA]</scope>
    <source>
        <strain evidence="10 11">NBRC 15940</strain>
    </source>
</reference>
<dbReference type="EC" id="2.5.1.74" evidence="8 9"/>
<dbReference type="PANTHER" id="PTHR13929">
    <property type="entry name" value="1,4-DIHYDROXY-2-NAPHTHOATE OCTAPRENYLTRANSFERASE"/>
    <property type="match status" value="1"/>
</dbReference>
<feature type="transmembrane region" description="Helical" evidence="8">
    <location>
        <begin position="288"/>
        <end position="309"/>
    </location>
</feature>
<dbReference type="GO" id="GO:0009234">
    <property type="term" value="P:menaquinone biosynthetic process"/>
    <property type="evidence" value="ECO:0007669"/>
    <property type="project" value="UniProtKB-UniRule"/>
</dbReference>
<dbReference type="Proteomes" id="UP001310022">
    <property type="component" value="Unassembled WGS sequence"/>
</dbReference>
<feature type="transmembrane region" description="Helical" evidence="8">
    <location>
        <begin position="103"/>
        <end position="123"/>
    </location>
</feature>
<keyword evidence="6 8" id="KW-1133">Transmembrane helix</keyword>
<evidence type="ECO:0000313" key="11">
    <source>
        <dbReference type="Proteomes" id="UP001310022"/>
    </source>
</evidence>
<evidence type="ECO:0000256" key="4">
    <source>
        <dbReference type="ARBA" id="ARBA00022679"/>
    </source>
</evidence>
<keyword evidence="3 8" id="KW-1003">Cell membrane</keyword>
<dbReference type="PIRSF" id="PIRSF005355">
    <property type="entry name" value="UBIAD1"/>
    <property type="match status" value="1"/>
</dbReference>
<comment type="function">
    <text evidence="8">Conversion of 1,4-dihydroxy-2-naphthoate (DHNA) to demethylmenaquinone (DMK).</text>
</comment>
<dbReference type="CDD" id="cd13962">
    <property type="entry name" value="PT_UbiA_UBIAD1"/>
    <property type="match status" value="1"/>
</dbReference>
<dbReference type="InterPro" id="IPR026046">
    <property type="entry name" value="UBIAD1"/>
</dbReference>
<dbReference type="GO" id="GO:0005886">
    <property type="term" value="C:plasma membrane"/>
    <property type="evidence" value="ECO:0007669"/>
    <property type="project" value="UniProtKB-SubCell"/>
</dbReference>
<comment type="caution">
    <text evidence="10">The sequence shown here is derived from an EMBL/GenBank/DDBJ whole genome shotgun (WGS) entry which is preliminary data.</text>
</comment>
<dbReference type="Pfam" id="PF01040">
    <property type="entry name" value="UbiA"/>
    <property type="match status" value="1"/>
</dbReference>
<feature type="transmembrane region" description="Helical" evidence="8">
    <location>
        <begin position="232"/>
        <end position="252"/>
    </location>
</feature>
<dbReference type="PANTHER" id="PTHR13929:SF0">
    <property type="entry name" value="UBIA PRENYLTRANSFERASE DOMAIN-CONTAINING PROTEIN 1"/>
    <property type="match status" value="1"/>
</dbReference>
<dbReference type="NCBIfam" id="NF004750">
    <property type="entry name" value="PRK06080.1-2"/>
    <property type="match status" value="1"/>
</dbReference>
<comment type="subcellular location">
    <subcellularLocation>
        <location evidence="8">Cell membrane</location>
        <topology evidence="8">Multi-pass membrane protein</topology>
    </subcellularLocation>
    <subcellularLocation>
        <location evidence="1">Membrane</location>
        <topology evidence="1">Multi-pass membrane protein</topology>
    </subcellularLocation>
</comment>
<dbReference type="RefSeq" id="WP_338235942.1">
    <property type="nucleotide sequence ID" value="NZ_BQKE01000001.1"/>
</dbReference>
<keyword evidence="11" id="KW-1185">Reference proteome</keyword>
<feature type="transmembrane region" description="Helical" evidence="8">
    <location>
        <begin position="129"/>
        <end position="150"/>
    </location>
</feature>
<dbReference type="GO" id="GO:0046428">
    <property type="term" value="F:1,4-dihydroxy-2-naphthoate polyprenyltransferase activity"/>
    <property type="evidence" value="ECO:0007669"/>
    <property type="project" value="UniProtKB-UniRule"/>
</dbReference>
<protein>
    <recommendedName>
        <fullName evidence="8 9">1,4-dihydroxy-2-naphthoate octaprenyltransferase</fullName>
        <shortName evidence="8">DHNA-octaprenyltransferase</shortName>
        <ecNumber evidence="8 9">2.5.1.74</ecNumber>
    </recommendedName>
</protein>
<dbReference type="HAMAP" id="MF_01937">
    <property type="entry name" value="MenA_1"/>
    <property type="match status" value="1"/>
</dbReference>
<comment type="similarity">
    <text evidence="8">Belongs to the MenA family. Type 1 subfamily.</text>
</comment>
<feature type="transmembrane region" description="Helical" evidence="8">
    <location>
        <begin position="258"/>
        <end position="276"/>
    </location>
</feature>
<comment type="pathway">
    <text evidence="8">Quinol/quinone metabolism; menaquinone biosynthesis; menaquinol from 1,4-dihydroxy-2-naphthoate: step 1/2.</text>
</comment>
<sequence length="311" mass="34032">MKENDMVLGKGAKIKAWITASRLRTLPLAFSSIFMGSFIAAYYGHMRWSVLGLATLTTLFLQVLSNLANDYGDSVHGADSDQRQGPQRVVQQGLISLPQMKRGMIICGLLSLLSGIALLYVSFGAQLELFLVFLLLGLFAIGAAVTYTAGVRPYGYMGLGDISVFLFFGPVGVLGVYFLHSGNLAPGIWLPAAALGFFSAGVLNVNNIRDIESDREAGKYSIPVRLGRKKAVVYHALLLLAGWAAILVYSMSIIDKKSVWIILLMLPLFLKNFWAVKNRTHPSDLDPFLKQLAISTFLFVLVYGFGLLVPF</sequence>
<evidence type="ECO:0000256" key="2">
    <source>
        <dbReference type="ARBA" id="ARBA00022428"/>
    </source>
</evidence>
<dbReference type="NCBIfam" id="TIGR00751">
    <property type="entry name" value="menA"/>
    <property type="match status" value="1"/>
</dbReference>
<gene>
    <name evidence="8 10" type="primary">menA</name>
    <name evidence="10" type="ORF">PEDI_06200</name>
</gene>
<evidence type="ECO:0000256" key="3">
    <source>
        <dbReference type="ARBA" id="ARBA00022475"/>
    </source>
</evidence>
<dbReference type="AlphaFoldDB" id="A0AAN4VUQ0"/>
<evidence type="ECO:0000256" key="8">
    <source>
        <dbReference type="HAMAP-Rule" id="MF_01937"/>
    </source>
</evidence>
<keyword evidence="4 8" id="KW-0808">Transferase</keyword>
<organism evidence="10 11">
    <name type="scientific">Persicobacter diffluens</name>
    <dbReference type="NCBI Taxonomy" id="981"/>
    <lineage>
        <taxon>Bacteria</taxon>
        <taxon>Pseudomonadati</taxon>
        <taxon>Bacteroidota</taxon>
        <taxon>Cytophagia</taxon>
        <taxon>Cytophagales</taxon>
        <taxon>Persicobacteraceae</taxon>
        <taxon>Persicobacter</taxon>
    </lineage>
</organism>
<dbReference type="InterPro" id="IPR004657">
    <property type="entry name" value="MenA"/>
</dbReference>
<comment type="catalytic activity">
    <reaction evidence="8">
        <text>an all-trans-polyprenyl diphosphate + 1,4-dihydroxy-2-naphthoate + H(+) = a 2-demethylmenaquinol + CO2 + diphosphate</text>
        <dbReference type="Rhea" id="RHEA:26478"/>
        <dbReference type="Rhea" id="RHEA-COMP:9563"/>
        <dbReference type="Rhea" id="RHEA-COMP:9564"/>
        <dbReference type="ChEBI" id="CHEBI:11173"/>
        <dbReference type="ChEBI" id="CHEBI:15378"/>
        <dbReference type="ChEBI" id="CHEBI:16526"/>
        <dbReference type="ChEBI" id="CHEBI:33019"/>
        <dbReference type="ChEBI" id="CHEBI:55437"/>
        <dbReference type="ChEBI" id="CHEBI:58914"/>
        <dbReference type="EC" id="2.5.1.74"/>
    </reaction>
</comment>
<evidence type="ECO:0000256" key="5">
    <source>
        <dbReference type="ARBA" id="ARBA00022692"/>
    </source>
</evidence>
<feature type="transmembrane region" description="Helical" evidence="8">
    <location>
        <begin position="25"/>
        <end position="44"/>
    </location>
</feature>
<feature type="transmembrane region" description="Helical" evidence="8">
    <location>
        <begin position="186"/>
        <end position="205"/>
    </location>
</feature>
<evidence type="ECO:0000256" key="7">
    <source>
        <dbReference type="ARBA" id="ARBA00023136"/>
    </source>
</evidence>
<keyword evidence="2 8" id="KW-0474">Menaquinone biosynthesis</keyword>
<evidence type="ECO:0000313" key="10">
    <source>
        <dbReference type="EMBL" id="GJM60068.1"/>
    </source>
</evidence>
<evidence type="ECO:0000256" key="9">
    <source>
        <dbReference type="NCBIfam" id="TIGR00751"/>
    </source>
</evidence>
<dbReference type="Gene3D" id="1.10.357.140">
    <property type="entry name" value="UbiA prenyltransferase"/>
    <property type="match status" value="1"/>
</dbReference>
<evidence type="ECO:0000256" key="6">
    <source>
        <dbReference type="ARBA" id="ARBA00022989"/>
    </source>
</evidence>
<evidence type="ECO:0000256" key="1">
    <source>
        <dbReference type="ARBA" id="ARBA00004141"/>
    </source>
</evidence>